<dbReference type="PANTHER" id="PTHR47019:SF1">
    <property type="entry name" value="LIPID II FLIPPASE MURJ"/>
    <property type="match status" value="1"/>
</dbReference>
<dbReference type="PRINTS" id="PR01806">
    <property type="entry name" value="VIRFACTRMVIN"/>
</dbReference>
<accession>A0A7Y9PFV5</accession>
<dbReference type="Proteomes" id="UP000589520">
    <property type="component" value="Unassembled WGS sequence"/>
</dbReference>
<feature type="transmembrane region" description="Helical" evidence="10">
    <location>
        <begin position="432"/>
        <end position="454"/>
    </location>
</feature>
<dbReference type="GO" id="GO:0008360">
    <property type="term" value="P:regulation of cell shape"/>
    <property type="evidence" value="ECO:0007669"/>
    <property type="project" value="UniProtKB-KW"/>
</dbReference>
<feature type="transmembrane region" description="Helical" evidence="10">
    <location>
        <begin position="57"/>
        <end position="74"/>
    </location>
</feature>
<evidence type="ECO:0000256" key="4">
    <source>
        <dbReference type="ARBA" id="ARBA00022960"/>
    </source>
</evidence>
<comment type="caution">
    <text evidence="11">The sequence shown here is derived from an EMBL/GenBank/DDBJ whole genome shotgun (WGS) entry which is preliminary data.</text>
</comment>
<dbReference type="GO" id="GO:0015648">
    <property type="term" value="F:lipid-linked peptidoglycan transporter activity"/>
    <property type="evidence" value="ECO:0007669"/>
    <property type="project" value="TreeGrafter"/>
</dbReference>
<evidence type="ECO:0000256" key="7">
    <source>
        <dbReference type="ARBA" id="ARBA00023136"/>
    </source>
</evidence>
<evidence type="ECO:0000256" key="5">
    <source>
        <dbReference type="ARBA" id="ARBA00022984"/>
    </source>
</evidence>
<evidence type="ECO:0000256" key="1">
    <source>
        <dbReference type="ARBA" id="ARBA00004651"/>
    </source>
</evidence>
<evidence type="ECO:0000256" key="9">
    <source>
        <dbReference type="ARBA" id="ARBA00061532"/>
    </source>
</evidence>
<organism evidence="11 12">
    <name type="scientific">Granulicella arctica</name>
    <dbReference type="NCBI Taxonomy" id="940613"/>
    <lineage>
        <taxon>Bacteria</taxon>
        <taxon>Pseudomonadati</taxon>
        <taxon>Acidobacteriota</taxon>
        <taxon>Terriglobia</taxon>
        <taxon>Terriglobales</taxon>
        <taxon>Acidobacteriaceae</taxon>
        <taxon>Granulicella</taxon>
    </lineage>
</organism>
<feature type="transmembrane region" description="Helical" evidence="10">
    <location>
        <begin position="80"/>
        <end position="101"/>
    </location>
</feature>
<reference evidence="11 12" key="1">
    <citation type="submission" date="2020-07" db="EMBL/GenBank/DDBJ databases">
        <title>Genomic Encyclopedia of Type Strains, Phase IV (KMG-V): Genome sequencing to study the core and pangenomes of soil and plant-associated prokaryotes.</title>
        <authorList>
            <person name="Whitman W."/>
        </authorList>
    </citation>
    <scope>NUCLEOTIDE SEQUENCE [LARGE SCALE GENOMIC DNA]</scope>
    <source>
        <strain evidence="11 12">X4EP2</strain>
    </source>
</reference>
<dbReference type="PANTHER" id="PTHR47019">
    <property type="entry name" value="LIPID II FLIPPASE MURJ"/>
    <property type="match status" value="1"/>
</dbReference>
<feature type="transmembrane region" description="Helical" evidence="10">
    <location>
        <begin position="256"/>
        <end position="277"/>
    </location>
</feature>
<keyword evidence="4" id="KW-0133">Cell shape</keyword>
<protein>
    <submittedName>
        <fullName evidence="11">Putative peptidoglycan lipid II flippase</fullName>
    </submittedName>
</protein>
<feature type="transmembrane region" description="Helical" evidence="10">
    <location>
        <begin position="113"/>
        <end position="136"/>
    </location>
</feature>
<feature type="transmembrane region" description="Helical" evidence="10">
    <location>
        <begin position="212"/>
        <end position="236"/>
    </location>
</feature>
<feature type="transmembrane region" description="Helical" evidence="10">
    <location>
        <begin position="29"/>
        <end position="50"/>
    </location>
</feature>
<feature type="transmembrane region" description="Helical" evidence="10">
    <location>
        <begin position="375"/>
        <end position="395"/>
    </location>
</feature>
<feature type="transmembrane region" description="Helical" evidence="10">
    <location>
        <begin position="184"/>
        <end position="206"/>
    </location>
</feature>
<keyword evidence="12" id="KW-1185">Reference proteome</keyword>
<sequence>MIDHVSSNSIPAVRRGLASRLLGMLRPSATHTAFSATLLLMASTVLSGMLGLVRTKYIAYLFGAGAVTDAYYAAFQLPDMINYFLIGGVVSTSLLTMLNRYQKSGDVAGGDRALSAVLNAMLVVLMVGVLLGEIFAPLYTHVAFPAFQGQKADLCIALTRLLLPAQLFFFAGGVLGSRLLVRKIFLYQAVTPMLYNVGIILGAVFLHRRYGAYSLAIGVLAGAFVGSLVMNAVGAFRNGMQYRLIFNLRDAAFLEWLRLSLPLMIGVSLTMADKWILSYFASDDTGGISRMNVAKTLFNAPLGILGAAAGAASLPFFAALFSQGKMVEFAAAVNRSASRVIAVSVMAAGWMIALSGPIVDLYRGGSFSRNDATETAAYFGVFSLSIALWSAQGFYARAFYAVGNTRVPAIVGWIVTLVSLPIYSTLFHRMGMLGLAIASDLGILILTVTLAVLLDRRGMVPLSGLEAGEMVMALTAGSVGFAGAAACVGYLPVAHGHRGDLLLIGVGTVVWGGLCFGVLTVMGSRLPGQILRRRT</sequence>
<dbReference type="InterPro" id="IPR051050">
    <property type="entry name" value="Lipid_II_flippase_MurJ/MviN"/>
</dbReference>
<gene>
    <name evidence="11" type="ORF">HDF17_001216</name>
</gene>
<evidence type="ECO:0000256" key="6">
    <source>
        <dbReference type="ARBA" id="ARBA00022989"/>
    </source>
</evidence>
<keyword evidence="3 10" id="KW-0812">Transmembrane</keyword>
<feature type="transmembrane region" description="Helical" evidence="10">
    <location>
        <begin position="407"/>
        <end position="426"/>
    </location>
</feature>
<evidence type="ECO:0000256" key="10">
    <source>
        <dbReference type="SAM" id="Phobius"/>
    </source>
</evidence>
<dbReference type="Pfam" id="PF03023">
    <property type="entry name" value="MurJ"/>
    <property type="match status" value="1"/>
</dbReference>
<name>A0A7Y9PFV5_9BACT</name>
<keyword evidence="5" id="KW-0573">Peptidoglycan synthesis</keyword>
<proteinExistence type="inferred from homology"/>
<keyword evidence="6 10" id="KW-1133">Transmembrane helix</keyword>
<dbReference type="GO" id="GO:0005886">
    <property type="term" value="C:plasma membrane"/>
    <property type="evidence" value="ECO:0007669"/>
    <property type="project" value="UniProtKB-SubCell"/>
</dbReference>
<comment type="function">
    <text evidence="8">Involved in peptidoglycan biosynthesis. Transports lipid-linked peptidoglycan precursors from the inner to the outer leaflet of the cytoplasmic membrane.</text>
</comment>
<comment type="similarity">
    <text evidence="9">Belongs to the MurJ/MviN family.</text>
</comment>
<evidence type="ECO:0000313" key="12">
    <source>
        <dbReference type="Proteomes" id="UP000589520"/>
    </source>
</evidence>
<evidence type="ECO:0000256" key="3">
    <source>
        <dbReference type="ARBA" id="ARBA00022692"/>
    </source>
</evidence>
<keyword evidence="2" id="KW-1003">Cell membrane</keyword>
<feature type="transmembrane region" description="Helical" evidence="10">
    <location>
        <begin position="474"/>
        <end position="495"/>
    </location>
</feature>
<keyword evidence="7 10" id="KW-0472">Membrane</keyword>
<evidence type="ECO:0000313" key="11">
    <source>
        <dbReference type="EMBL" id="NYF78929.1"/>
    </source>
</evidence>
<feature type="transmembrane region" description="Helical" evidence="10">
    <location>
        <begin position="501"/>
        <end position="524"/>
    </location>
</feature>
<dbReference type="GO" id="GO:0034204">
    <property type="term" value="P:lipid translocation"/>
    <property type="evidence" value="ECO:0007669"/>
    <property type="project" value="TreeGrafter"/>
</dbReference>
<feature type="transmembrane region" description="Helical" evidence="10">
    <location>
        <begin position="340"/>
        <end position="359"/>
    </location>
</feature>
<dbReference type="GO" id="GO:0009252">
    <property type="term" value="P:peptidoglycan biosynthetic process"/>
    <property type="evidence" value="ECO:0007669"/>
    <property type="project" value="UniProtKB-KW"/>
</dbReference>
<comment type="subcellular location">
    <subcellularLocation>
        <location evidence="1">Cell membrane</location>
        <topology evidence="1">Multi-pass membrane protein</topology>
    </subcellularLocation>
</comment>
<dbReference type="AlphaFoldDB" id="A0A7Y9PFV5"/>
<evidence type="ECO:0000256" key="8">
    <source>
        <dbReference type="ARBA" id="ARBA00060041"/>
    </source>
</evidence>
<dbReference type="RefSeq" id="WP_246301613.1">
    <property type="nucleotide sequence ID" value="NZ_JACCCW010000001.1"/>
</dbReference>
<dbReference type="InterPro" id="IPR004268">
    <property type="entry name" value="MurJ"/>
</dbReference>
<feature type="transmembrane region" description="Helical" evidence="10">
    <location>
        <begin position="297"/>
        <end position="320"/>
    </location>
</feature>
<dbReference type="EMBL" id="JACCCW010000001">
    <property type="protein sequence ID" value="NYF78929.1"/>
    <property type="molecule type" value="Genomic_DNA"/>
</dbReference>
<evidence type="ECO:0000256" key="2">
    <source>
        <dbReference type="ARBA" id="ARBA00022475"/>
    </source>
</evidence>
<feature type="transmembrane region" description="Helical" evidence="10">
    <location>
        <begin position="156"/>
        <end position="177"/>
    </location>
</feature>